<evidence type="ECO:0000256" key="1">
    <source>
        <dbReference type="SAM" id="Phobius"/>
    </source>
</evidence>
<accession>A0A2K8SPH8</accession>
<keyword evidence="1" id="KW-1133">Transmembrane helix</keyword>
<feature type="transmembrane region" description="Helical" evidence="1">
    <location>
        <begin position="25"/>
        <end position="48"/>
    </location>
</feature>
<dbReference type="Proteomes" id="UP000232003">
    <property type="component" value="Chromosome"/>
</dbReference>
<dbReference type="KEGG" id="nfl:COO91_03161"/>
<gene>
    <name evidence="2" type="ORF">COO91_03161</name>
</gene>
<proteinExistence type="predicted"/>
<keyword evidence="1" id="KW-0812">Transmembrane</keyword>
<protein>
    <submittedName>
        <fullName evidence="2">Uncharacterized protein</fullName>
    </submittedName>
</protein>
<name>A0A2K8SPH8_9NOSO</name>
<keyword evidence="1" id="KW-0472">Membrane</keyword>
<evidence type="ECO:0000313" key="3">
    <source>
        <dbReference type="Proteomes" id="UP000232003"/>
    </source>
</evidence>
<dbReference type="EMBL" id="CP024785">
    <property type="protein sequence ID" value="AUB37223.1"/>
    <property type="molecule type" value="Genomic_DNA"/>
</dbReference>
<reference evidence="2 3" key="1">
    <citation type="submission" date="2017-11" db="EMBL/GenBank/DDBJ databases">
        <title>Complete genome of a free-living desiccation-tolerant cyanobacterium and its photosynthetic adaptation to extreme terrestrial habitat.</title>
        <authorList>
            <person name="Shang J."/>
        </authorList>
    </citation>
    <scope>NUCLEOTIDE SEQUENCE [LARGE SCALE GENOMIC DNA]</scope>
    <source>
        <strain evidence="2 3">CCNUN1</strain>
    </source>
</reference>
<keyword evidence="3" id="KW-1185">Reference proteome</keyword>
<evidence type="ECO:0000313" key="2">
    <source>
        <dbReference type="EMBL" id="AUB37223.1"/>
    </source>
</evidence>
<dbReference type="AlphaFoldDB" id="A0A2K8SPH8"/>
<sequence length="65" mass="7441">MPTAGFANAPTQAPRFGDCLFINGFFPKFVIIITLCLLAQVELWFYAYSSTKNCNNWKLHFSYLV</sequence>
<organism evidence="2 3">
    <name type="scientific">Nostoc flagelliforme CCNUN1</name>
    <dbReference type="NCBI Taxonomy" id="2038116"/>
    <lineage>
        <taxon>Bacteria</taxon>
        <taxon>Bacillati</taxon>
        <taxon>Cyanobacteriota</taxon>
        <taxon>Cyanophyceae</taxon>
        <taxon>Nostocales</taxon>
        <taxon>Nostocaceae</taxon>
        <taxon>Nostoc</taxon>
    </lineage>
</organism>